<dbReference type="AlphaFoldDB" id="A0A2P9HP69"/>
<reference evidence="2" key="1">
    <citation type="submission" date="2017-12" db="EMBL/GenBank/DDBJ databases">
        <authorList>
            <person name="Diaz M."/>
        </authorList>
    </citation>
    <scope>NUCLEOTIDE SEQUENCE [LARGE SCALE GENOMIC DNA]</scope>
    <source>
        <strain evidence="2">FI11154</strain>
    </source>
</reference>
<dbReference type="Proteomes" id="UP000246073">
    <property type="component" value="Unassembled WGS sequence"/>
</dbReference>
<accession>A0A2P9HP69</accession>
<proteinExistence type="predicted"/>
<protein>
    <submittedName>
        <fullName evidence="1">Uncharacterized protein</fullName>
    </submittedName>
</protein>
<evidence type="ECO:0000313" key="1">
    <source>
        <dbReference type="EMBL" id="SPL65849.1"/>
    </source>
</evidence>
<gene>
    <name evidence="1" type="ORF">OHAE_1716</name>
</gene>
<sequence>MFLLKPVTAFRRCGADWLLPRWSRPGKFDCSLKDRLLRNSPSAIG</sequence>
<dbReference type="EMBL" id="OOFM01000005">
    <property type="protein sequence ID" value="SPL65849.1"/>
    <property type="molecule type" value="Genomic_DNA"/>
</dbReference>
<evidence type="ECO:0000313" key="2">
    <source>
        <dbReference type="Proteomes" id="UP000246073"/>
    </source>
</evidence>
<organism evidence="1 2">
    <name type="scientific">Ochrobactrum soli</name>
    <dbReference type="NCBI Taxonomy" id="2448455"/>
    <lineage>
        <taxon>Bacteria</taxon>
        <taxon>Pseudomonadati</taxon>
        <taxon>Pseudomonadota</taxon>
        <taxon>Alphaproteobacteria</taxon>
        <taxon>Hyphomicrobiales</taxon>
        <taxon>Brucellaceae</taxon>
        <taxon>Brucella/Ochrobactrum group</taxon>
        <taxon>Ochrobactrum</taxon>
    </lineage>
</organism>
<name>A0A2P9HP69_9HYPH</name>